<reference evidence="2" key="1">
    <citation type="submission" date="2021-06" db="EMBL/GenBank/DDBJ databases">
        <title>Comparative genomics, transcriptomics and evolutionary studies reveal genomic signatures of adaptation to plant cell wall in hemibiotrophic fungi.</title>
        <authorList>
            <consortium name="DOE Joint Genome Institute"/>
            <person name="Baroncelli R."/>
            <person name="Diaz J.F."/>
            <person name="Benocci T."/>
            <person name="Peng M."/>
            <person name="Battaglia E."/>
            <person name="Haridas S."/>
            <person name="Andreopoulos W."/>
            <person name="Labutti K."/>
            <person name="Pangilinan J."/>
            <person name="Floch G.L."/>
            <person name="Makela M.R."/>
            <person name="Henrissat B."/>
            <person name="Grigoriev I.V."/>
            <person name="Crouch J.A."/>
            <person name="De Vries R.P."/>
            <person name="Sukno S.A."/>
            <person name="Thon M.R."/>
        </authorList>
    </citation>
    <scope>NUCLEOTIDE SEQUENCE</scope>
    <source>
        <strain evidence="2">CBS 125086</strain>
    </source>
</reference>
<proteinExistence type="predicted"/>
<dbReference type="EMBL" id="JAHLJV010000008">
    <property type="protein sequence ID" value="KAK1597281.1"/>
    <property type="molecule type" value="Genomic_DNA"/>
</dbReference>
<feature type="region of interest" description="Disordered" evidence="1">
    <location>
        <begin position="127"/>
        <end position="146"/>
    </location>
</feature>
<gene>
    <name evidence="2" type="ORF">LY79DRAFT_380004</name>
</gene>
<evidence type="ECO:0000313" key="3">
    <source>
        <dbReference type="Proteomes" id="UP001230504"/>
    </source>
</evidence>
<accession>A0AAD8Q8M5</accession>
<comment type="caution">
    <text evidence="2">The sequence shown here is derived from an EMBL/GenBank/DDBJ whole genome shotgun (WGS) entry which is preliminary data.</text>
</comment>
<dbReference type="GeneID" id="85437092"/>
<keyword evidence="3" id="KW-1185">Reference proteome</keyword>
<feature type="compositionally biased region" description="Basic and acidic residues" evidence="1">
    <location>
        <begin position="26"/>
        <end position="35"/>
    </location>
</feature>
<dbReference type="RefSeq" id="XP_060418071.1">
    <property type="nucleotide sequence ID" value="XM_060552852.1"/>
</dbReference>
<organism evidence="2 3">
    <name type="scientific">Colletotrichum navitas</name>
    <dbReference type="NCBI Taxonomy" id="681940"/>
    <lineage>
        <taxon>Eukaryota</taxon>
        <taxon>Fungi</taxon>
        <taxon>Dikarya</taxon>
        <taxon>Ascomycota</taxon>
        <taxon>Pezizomycotina</taxon>
        <taxon>Sordariomycetes</taxon>
        <taxon>Hypocreomycetidae</taxon>
        <taxon>Glomerellales</taxon>
        <taxon>Glomerellaceae</taxon>
        <taxon>Colletotrichum</taxon>
        <taxon>Colletotrichum graminicola species complex</taxon>
    </lineage>
</organism>
<protein>
    <submittedName>
        <fullName evidence="2">Uncharacterized protein</fullName>
    </submittedName>
</protein>
<sequence>MTGGGEEMITAKGEESLNLPLPFRGDQSDPRDRSVGRVVGGEGPKNEKRNMERKKKEKEKRRKRKYSSLSLEIKIKPIPPWLPPSPPLALRHAHAYGDLGSICFLKTFLINAVGVPRRRLLVGSPRTRNKTHTRTRAHTHTHTHTHPLPRAFLLRDLLE</sequence>
<dbReference type="Proteomes" id="UP001230504">
    <property type="component" value="Unassembled WGS sequence"/>
</dbReference>
<dbReference type="AlphaFoldDB" id="A0AAD8Q8M5"/>
<name>A0AAD8Q8M5_9PEZI</name>
<evidence type="ECO:0000313" key="2">
    <source>
        <dbReference type="EMBL" id="KAK1597281.1"/>
    </source>
</evidence>
<evidence type="ECO:0000256" key="1">
    <source>
        <dbReference type="SAM" id="MobiDB-lite"/>
    </source>
</evidence>
<feature type="region of interest" description="Disordered" evidence="1">
    <location>
        <begin position="1"/>
        <end position="69"/>
    </location>
</feature>
<feature type="compositionally biased region" description="Basic residues" evidence="1">
    <location>
        <begin position="51"/>
        <end position="66"/>
    </location>
</feature>